<dbReference type="InterPro" id="IPR048982">
    <property type="entry name" value="PirA-like"/>
</dbReference>
<evidence type="ECO:0000313" key="3">
    <source>
        <dbReference type="Proteomes" id="UP000665047"/>
    </source>
</evidence>
<dbReference type="Pfam" id="PF21510">
    <property type="entry name" value="PirA-like"/>
    <property type="match status" value="1"/>
</dbReference>
<feature type="region of interest" description="Disordered" evidence="1">
    <location>
        <begin position="15"/>
        <end position="39"/>
    </location>
</feature>
<reference evidence="2 3" key="1">
    <citation type="submission" date="2021-03" db="EMBL/GenBank/DDBJ databases">
        <title>Complete Genome Sequence Data of Xenorhabdus budapestensis strain C72, a Candidate Biological Control Agent, from China.</title>
        <authorList>
            <person name="LI B."/>
            <person name="WANG S."/>
            <person name="QIU D."/>
        </authorList>
    </citation>
    <scope>NUCLEOTIDE SEQUENCE [LARGE SCALE GENOMIC DNA]</scope>
    <source>
        <strain evidence="2 3">C-7-2</strain>
    </source>
</reference>
<gene>
    <name evidence="2" type="ORF">HGO23_17005</name>
</gene>
<proteinExistence type="predicted"/>
<protein>
    <submittedName>
        <fullName evidence="2">JHE-like toxin PirA</fullName>
    </submittedName>
</protein>
<accession>A0ABX7VI47</accession>
<evidence type="ECO:0000256" key="1">
    <source>
        <dbReference type="SAM" id="MobiDB-lite"/>
    </source>
</evidence>
<dbReference type="EMBL" id="CP072455">
    <property type="protein sequence ID" value="QTL39477.1"/>
    <property type="molecule type" value="Genomic_DNA"/>
</dbReference>
<evidence type="ECO:0000313" key="2">
    <source>
        <dbReference type="EMBL" id="QTL39477.1"/>
    </source>
</evidence>
<feature type="compositionally biased region" description="Polar residues" evidence="1">
    <location>
        <begin position="22"/>
        <end position="39"/>
    </location>
</feature>
<dbReference type="RefSeq" id="WP_209027331.1">
    <property type="nucleotide sequence ID" value="NZ_CP072455.1"/>
</dbReference>
<name>A0ABX7VI47_XENBU</name>
<sequence>MITININTNGVNGITITNSNNEPTPVSTTYGPNTPASEPPTVSNYSDITIEPHSSVQATRIDTPIIPEARPDYYVANSGPAPTVRAVFYWSHSFTSEWFESSSIIVKAGEDGILKAPGNSLYYSKVVIYNDTDKRAFVTGYNK</sequence>
<organism evidence="2 3">
    <name type="scientific">Xenorhabdus budapestensis</name>
    <dbReference type="NCBI Taxonomy" id="290110"/>
    <lineage>
        <taxon>Bacteria</taxon>
        <taxon>Pseudomonadati</taxon>
        <taxon>Pseudomonadota</taxon>
        <taxon>Gammaproteobacteria</taxon>
        <taxon>Enterobacterales</taxon>
        <taxon>Morganellaceae</taxon>
        <taxon>Xenorhabdus</taxon>
    </lineage>
</organism>
<keyword evidence="3" id="KW-1185">Reference proteome</keyword>
<dbReference type="Proteomes" id="UP000665047">
    <property type="component" value="Chromosome"/>
</dbReference>